<feature type="domain" description="GST C-terminal" evidence="2">
    <location>
        <begin position="180"/>
        <end position="304"/>
    </location>
</feature>
<dbReference type="RefSeq" id="WP_249251097.1">
    <property type="nucleotide sequence ID" value="NZ_JAKIKT010000018.1"/>
</dbReference>
<evidence type="ECO:0000256" key="1">
    <source>
        <dbReference type="SAM" id="MobiDB-lite"/>
    </source>
</evidence>
<evidence type="ECO:0000259" key="2">
    <source>
        <dbReference type="PROSITE" id="PS50405"/>
    </source>
</evidence>
<organism evidence="3 4">
    <name type="scientific">Shewanella corallii</name>
    <dbReference type="NCBI Taxonomy" id="560080"/>
    <lineage>
        <taxon>Bacteria</taxon>
        <taxon>Pseudomonadati</taxon>
        <taxon>Pseudomonadota</taxon>
        <taxon>Gammaproteobacteria</taxon>
        <taxon>Alteromonadales</taxon>
        <taxon>Shewanellaceae</taxon>
        <taxon>Shewanella</taxon>
    </lineage>
</organism>
<dbReference type="Gene3D" id="3.40.30.10">
    <property type="entry name" value="Glutaredoxin"/>
    <property type="match status" value="1"/>
</dbReference>
<dbReference type="SUPFAM" id="SSF52833">
    <property type="entry name" value="Thioredoxin-like"/>
    <property type="match status" value="1"/>
</dbReference>
<dbReference type="SFLD" id="SFLDG01148">
    <property type="entry name" value="Xi_(cytGST)"/>
    <property type="match status" value="1"/>
</dbReference>
<evidence type="ECO:0000313" key="4">
    <source>
        <dbReference type="Proteomes" id="UP001202831"/>
    </source>
</evidence>
<dbReference type="SFLD" id="SFLDG01206">
    <property type="entry name" value="Xi.1"/>
    <property type="match status" value="1"/>
</dbReference>
<dbReference type="InterPro" id="IPR036282">
    <property type="entry name" value="Glutathione-S-Trfase_C_sf"/>
</dbReference>
<proteinExistence type="predicted"/>
<dbReference type="Pfam" id="PF13410">
    <property type="entry name" value="GST_C_2"/>
    <property type="match status" value="1"/>
</dbReference>
<evidence type="ECO:0000313" key="3">
    <source>
        <dbReference type="EMBL" id="MCL2916590.1"/>
    </source>
</evidence>
<dbReference type="InterPro" id="IPR010987">
    <property type="entry name" value="Glutathione-S-Trfase_C-like"/>
</dbReference>
<dbReference type="InterPro" id="IPR016639">
    <property type="entry name" value="GST_Omega/GSH"/>
</dbReference>
<protein>
    <submittedName>
        <fullName evidence="3">Glutathione S-transferase family protein</fullName>
    </submittedName>
</protein>
<dbReference type="PIRSF" id="PIRSF015753">
    <property type="entry name" value="GST"/>
    <property type="match status" value="1"/>
</dbReference>
<comment type="caution">
    <text evidence="3">The sequence shown here is derived from an EMBL/GenBank/DDBJ whole genome shotgun (WGS) entry which is preliminary data.</text>
</comment>
<dbReference type="SFLD" id="SFLDS00019">
    <property type="entry name" value="Glutathione_Transferase_(cytos"/>
    <property type="match status" value="1"/>
</dbReference>
<reference evidence="3 4" key="1">
    <citation type="submission" date="2022-01" db="EMBL/GenBank/DDBJ databases">
        <title>Whole genome-based taxonomy of the Shewanellaceae.</title>
        <authorList>
            <person name="Martin-Rodriguez A.J."/>
        </authorList>
    </citation>
    <scope>NUCLEOTIDE SEQUENCE [LARGE SCALE GENOMIC DNA]</scope>
    <source>
        <strain evidence="3 4">DSM 21332</strain>
    </source>
</reference>
<gene>
    <name evidence="3" type="ORF">L2725_22910</name>
</gene>
<dbReference type="PROSITE" id="PS50405">
    <property type="entry name" value="GST_CTER"/>
    <property type="match status" value="1"/>
</dbReference>
<dbReference type="CDD" id="cd03190">
    <property type="entry name" value="GST_C_Omega_like"/>
    <property type="match status" value="1"/>
</dbReference>
<dbReference type="SUPFAM" id="SSF47616">
    <property type="entry name" value="GST C-terminal domain-like"/>
    <property type="match status" value="1"/>
</dbReference>
<dbReference type="Proteomes" id="UP001202831">
    <property type="component" value="Unassembled WGS sequence"/>
</dbReference>
<sequence>MGLLQNGQWVDQWYDTKSNQGKYVREDARFRNWLTADGSPGPDGQQGFPAESGRYHLYVSLACPWAHRTLIYRKLKGLESHLDITVVEPHMLANGWEFAGPNQSETARHIEGANKEPLYGFDFLYQVYTKAAADYSGRVTVPMLWDKQTQTIVSNESSEIIRMFNTAFNGITGNTLDLYPAELTDEIDALNDWIYPNINNGVYRAGFATTQEAYEHAFDDLFDALDKLDTLLQTRRYLTGNQITEADWRLFTTLIRFDSVYVGHFKTNKKRIEDYQAIPGYLRDLYQQPGIAETVNFEHIKQHYYFSHSQVNPTRVVPKGPEVDYNSPHGRTDN</sequence>
<dbReference type="InterPro" id="IPR036249">
    <property type="entry name" value="Thioredoxin-like_sf"/>
</dbReference>
<name>A0ABT0NE19_9GAMM</name>
<dbReference type="EMBL" id="JAKIKT010000018">
    <property type="protein sequence ID" value="MCL2916590.1"/>
    <property type="molecule type" value="Genomic_DNA"/>
</dbReference>
<dbReference type="PANTHER" id="PTHR32419:SF6">
    <property type="entry name" value="GLUTATHIONE S-TRANSFERASE OMEGA-LIKE 1-RELATED"/>
    <property type="match status" value="1"/>
</dbReference>
<dbReference type="PANTHER" id="PTHR32419">
    <property type="entry name" value="GLUTATHIONYL-HYDROQUINONE REDUCTASE"/>
    <property type="match status" value="1"/>
</dbReference>
<dbReference type="Gene3D" id="1.20.1050.10">
    <property type="match status" value="1"/>
</dbReference>
<feature type="region of interest" description="Disordered" evidence="1">
    <location>
        <begin position="315"/>
        <end position="334"/>
    </location>
</feature>
<dbReference type="Pfam" id="PF13409">
    <property type="entry name" value="GST_N_2"/>
    <property type="match status" value="1"/>
</dbReference>
<accession>A0ABT0NE19</accession>
<dbReference type="InterPro" id="IPR047047">
    <property type="entry name" value="GST_Omega-like_C"/>
</dbReference>
<keyword evidence="4" id="KW-1185">Reference proteome</keyword>
<dbReference type="InterPro" id="IPR004045">
    <property type="entry name" value="Glutathione_S-Trfase_N"/>
</dbReference>
<dbReference type="InterPro" id="IPR040079">
    <property type="entry name" value="Glutathione_S-Trfase"/>
</dbReference>